<dbReference type="PANTHER" id="PTHR30204:SF92">
    <property type="entry name" value="HTH-TYPE TRANSCRIPTIONAL REGULATOR ZNTR"/>
    <property type="match status" value="1"/>
</dbReference>
<dbReference type="InterPro" id="IPR015358">
    <property type="entry name" value="Tscrpt_reg_MerR_DNA-bd"/>
</dbReference>
<dbReference type="PRINTS" id="PR00040">
    <property type="entry name" value="HTHMERR"/>
</dbReference>
<keyword evidence="3" id="KW-0804">Transcription</keyword>
<keyword evidence="6" id="KW-1185">Reference proteome</keyword>
<dbReference type="PANTHER" id="PTHR30204">
    <property type="entry name" value="REDOX-CYCLING DRUG-SENSING TRANSCRIPTIONAL ACTIVATOR SOXR"/>
    <property type="match status" value="1"/>
</dbReference>
<dbReference type="EMBL" id="JAMWDU010000005">
    <property type="protein sequence ID" value="MCP8888357.1"/>
    <property type="molecule type" value="Genomic_DNA"/>
</dbReference>
<reference evidence="5" key="1">
    <citation type="submission" date="2022-06" db="EMBL/GenBank/DDBJ databases">
        <title>Devosia sp. XJ19-45 genome assembly.</title>
        <authorList>
            <person name="Li B."/>
            <person name="Cai M."/>
            <person name="Nie G."/>
            <person name="Li W."/>
        </authorList>
    </citation>
    <scope>NUCLEOTIDE SEQUENCE</scope>
    <source>
        <strain evidence="5">XJ19-45</strain>
    </source>
</reference>
<dbReference type="SUPFAM" id="SSF46955">
    <property type="entry name" value="Putative DNA-binding domain"/>
    <property type="match status" value="1"/>
</dbReference>
<dbReference type="PROSITE" id="PS00552">
    <property type="entry name" value="HTH_MERR_1"/>
    <property type="match status" value="1"/>
</dbReference>
<keyword evidence="2" id="KW-0238">DNA-binding</keyword>
<proteinExistence type="predicted"/>
<dbReference type="Pfam" id="PF09278">
    <property type="entry name" value="MerR-DNA-bind"/>
    <property type="match status" value="1"/>
</dbReference>
<dbReference type="InterPro" id="IPR000551">
    <property type="entry name" value="MerR-type_HTH_dom"/>
</dbReference>
<dbReference type="Gene3D" id="1.10.1660.10">
    <property type="match status" value="1"/>
</dbReference>
<evidence type="ECO:0000256" key="1">
    <source>
        <dbReference type="ARBA" id="ARBA00023015"/>
    </source>
</evidence>
<evidence type="ECO:0000313" key="6">
    <source>
        <dbReference type="Proteomes" id="UP001060275"/>
    </source>
</evidence>
<accession>A0A9Q4AQN6</accession>
<dbReference type="GO" id="GO:0003700">
    <property type="term" value="F:DNA-binding transcription factor activity"/>
    <property type="evidence" value="ECO:0007669"/>
    <property type="project" value="InterPro"/>
</dbReference>
<gene>
    <name evidence="5" type="ORF">NF348_14645</name>
</gene>
<dbReference type="Pfam" id="PF00376">
    <property type="entry name" value="MerR"/>
    <property type="match status" value="1"/>
</dbReference>
<dbReference type="Proteomes" id="UP001060275">
    <property type="component" value="Unassembled WGS sequence"/>
</dbReference>
<evidence type="ECO:0000256" key="3">
    <source>
        <dbReference type="ARBA" id="ARBA00023163"/>
    </source>
</evidence>
<dbReference type="GO" id="GO:0003677">
    <property type="term" value="F:DNA binding"/>
    <property type="evidence" value="ECO:0007669"/>
    <property type="project" value="UniProtKB-KW"/>
</dbReference>
<dbReference type="SMART" id="SM00422">
    <property type="entry name" value="HTH_MERR"/>
    <property type="match status" value="1"/>
</dbReference>
<dbReference type="CDD" id="cd04785">
    <property type="entry name" value="HTH_CadR-PbrR-like"/>
    <property type="match status" value="1"/>
</dbReference>
<dbReference type="InterPro" id="IPR009061">
    <property type="entry name" value="DNA-bd_dom_put_sf"/>
</dbReference>
<feature type="domain" description="HTH merR-type" evidence="4">
    <location>
        <begin position="2"/>
        <end position="71"/>
    </location>
</feature>
<protein>
    <submittedName>
        <fullName evidence="5">Helix-turn-helix domain-containing protein</fullName>
    </submittedName>
</protein>
<name>A0A9Q4AQN6_9HYPH</name>
<dbReference type="AlphaFoldDB" id="A0A9Q4AQN6"/>
<dbReference type="RefSeq" id="WP_254675411.1">
    <property type="nucleotide sequence ID" value="NZ_JAMWDU010000005.1"/>
</dbReference>
<keyword evidence="1" id="KW-0805">Transcription regulation</keyword>
<sequence>MNFPIGELSKRTGVKVPTIRFYEQIGLLPEPPRTESNQRRYGKAEADRLNFIRHSRALGFEVEDIRALLAMTSEPQGSCHQADSIARSHLSEIDRRIASLQALKAELSRMIDECGHGRICDCRIIEALADHSHCCTEH</sequence>
<dbReference type="InterPro" id="IPR047057">
    <property type="entry name" value="MerR_fam"/>
</dbReference>
<dbReference type="PROSITE" id="PS50937">
    <property type="entry name" value="HTH_MERR_2"/>
    <property type="match status" value="1"/>
</dbReference>
<evidence type="ECO:0000256" key="2">
    <source>
        <dbReference type="ARBA" id="ARBA00023125"/>
    </source>
</evidence>
<organism evidence="5 6">
    <name type="scientific">Devosia ureilytica</name>
    <dbReference type="NCBI Taxonomy" id="2952754"/>
    <lineage>
        <taxon>Bacteria</taxon>
        <taxon>Pseudomonadati</taxon>
        <taxon>Pseudomonadota</taxon>
        <taxon>Alphaproteobacteria</taxon>
        <taxon>Hyphomicrobiales</taxon>
        <taxon>Devosiaceae</taxon>
        <taxon>Devosia</taxon>
    </lineage>
</organism>
<comment type="caution">
    <text evidence="5">The sequence shown here is derived from an EMBL/GenBank/DDBJ whole genome shotgun (WGS) entry which is preliminary data.</text>
</comment>
<evidence type="ECO:0000313" key="5">
    <source>
        <dbReference type="EMBL" id="MCP8888357.1"/>
    </source>
</evidence>
<evidence type="ECO:0000259" key="4">
    <source>
        <dbReference type="PROSITE" id="PS50937"/>
    </source>
</evidence>